<evidence type="ECO:0000313" key="5">
    <source>
        <dbReference type="Proteomes" id="UP000266234"/>
    </source>
</evidence>
<dbReference type="EMBL" id="PXOG01000100">
    <property type="protein sequence ID" value="RGP77216.1"/>
    <property type="molecule type" value="Genomic_DNA"/>
</dbReference>
<dbReference type="PANTHER" id="PTHR43976">
    <property type="entry name" value="SHORT CHAIN DEHYDROGENASE"/>
    <property type="match status" value="1"/>
</dbReference>
<accession>A0A395SYE6</accession>
<dbReference type="PRINTS" id="PR00081">
    <property type="entry name" value="GDHRDH"/>
</dbReference>
<keyword evidence="2" id="KW-0560">Oxidoreductase</keyword>
<reference evidence="4 5" key="1">
    <citation type="journal article" date="2018" name="PLoS Pathog.">
        <title>Evolution of structural diversity of trichothecenes, a family of toxins produced by plant pathogenic and entomopathogenic fungi.</title>
        <authorList>
            <person name="Proctor R.H."/>
            <person name="McCormick S.P."/>
            <person name="Kim H.S."/>
            <person name="Cardoza R.E."/>
            <person name="Stanley A.M."/>
            <person name="Lindo L."/>
            <person name="Kelly A."/>
            <person name="Brown D.W."/>
            <person name="Lee T."/>
            <person name="Vaughan M.M."/>
            <person name="Alexander N.J."/>
            <person name="Busman M."/>
            <person name="Gutierrez S."/>
        </authorList>
    </citation>
    <scope>NUCLEOTIDE SEQUENCE [LARGE SCALE GENOMIC DNA]</scope>
    <source>
        <strain evidence="4 5">NRRL 20695</strain>
    </source>
</reference>
<sequence length="272" mass="29044">MARVWFITGSSRGVGRALVEQVLLAGDLVAATARNPSQLNDLVTKYGPDKILATALDVANAEEAIRSVEQAVEKFGRIDVVVNNAGYAEMSSVEDTTLESFHSQVNVNFFGVVNVTKAALPILREQKSGHIIQVSTIGDRVGSPGIVAYQSAKWAVAGFSTGLSREVAPFGIKVTVAEPGGIKTDWADSATNAAIISEPYQQTVGAMIKIREDKSTWSEGSEIAKAIKHLSEVEDPPLRIVLGPSAIPYAQLAAKALAESDEKWLQVSKLEI</sequence>
<protein>
    <recommendedName>
        <fullName evidence="6">Oxidoreductase</fullName>
    </recommendedName>
</protein>
<dbReference type="Proteomes" id="UP000266234">
    <property type="component" value="Unassembled WGS sequence"/>
</dbReference>
<dbReference type="CDD" id="cd05374">
    <property type="entry name" value="17beta-HSD-like_SDR_c"/>
    <property type="match status" value="1"/>
</dbReference>
<name>A0A395SYE6_9HYPO</name>
<dbReference type="GO" id="GO:0016491">
    <property type="term" value="F:oxidoreductase activity"/>
    <property type="evidence" value="ECO:0007669"/>
    <property type="project" value="UniProtKB-KW"/>
</dbReference>
<dbReference type="Gene3D" id="3.40.50.720">
    <property type="entry name" value="NAD(P)-binding Rossmann-like Domain"/>
    <property type="match status" value="1"/>
</dbReference>
<comment type="caution">
    <text evidence="4">The sequence shown here is derived from an EMBL/GenBank/DDBJ whole genome shotgun (WGS) entry which is preliminary data.</text>
</comment>
<dbReference type="InterPro" id="IPR036291">
    <property type="entry name" value="NAD(P)-bd_dom_sf"/>
</dbReference>
<evidence type="ECO:0000256" key="3">
    <source>
        <dbReference type="RuleBase" id="RU000363"/>
    </source>
</evidence>
<comment type="similarity">
    <text evidence="1 3">Belongs to the short-chain dehydrogenases/reductases (SDR) family.</text>
</comment>
<evidence type="ECO:0000256" key="2">
    <source>
        <dbReference type="ARBA" id="ARBA00023002"/>
    </source>
</evidence>
<dbReference type="InterPro" id="IPR051911">
    <property type="entry name" value="SDR_oxidoreductase"/>
</dbReference>
<dbReference type="SUPFAM" id="SSF51735">
    <property type="entry name" value="NAD(P)-binding Rossmann-fold domains"/>
    <property type="match status" value="1"/>
</dbReference>
<dbReference type="PRINTS" id="PR00080">
    <property type="entry name" value="SDRFAMILY"/>
</dbReference>
<evidence type="ECO:0008006" key="6">
    <source>
        <dbReference type="Google" id="ProtNLM"/>
    </source>
</evidence>
<dbReference type="OrthoDB" id="1933717at2759"/>
<organism evidence="4 5">
    <name type="scientific">Fusarium longipes</name>
    <dbReference type="NCBI Taxonomy" id="694270"/>
    <lineage>
        <taxon>Eukaryota</taxon>
        <taxon>Fungi</taxon>
        <taxon>Dikarya</taxon>
        <taxon>Ascomycota</taxon>
        <taxon>Pezizomycotina</taxon>
        <taxon>Sordariomycetes</taxon>
        <taxon>Hypocreomycetidae</taxon>
        <taxon>Hypocreales</taxon>
        <taxon>Nectriaceae</taxon>
        <taxon>Fusarium</taxon>
    </lineage>
</organism>
<evidence type="ECO:0000256" key="1">
    <source>
        <dbReference type="ARBA" id="ARBA00006484"/>
    </source>
</evidence>
<keyword evidence="5" id="KW-1185">Reference proteome</keyword>
<evidence type="ECO:0000313" key="4">
    <source>
        <dbReference type="EMBL" id="RGP77216.1"/>
    </source>
</evidence>
<gene>
    <name evidence="4" type="ORF">FLONG3_4731</name>
</gene>
<proteinExistence type="inferred from homology"/>
<dbReference type="Pfam" id="PF00106">
    <property type="entry name" value="adh_short"/>
    <property type="match status" value="1"/>
</dbReference>
<dbReference type="STRING" id="694270.A0A395SYE6"/>
<dbReference type="InterPro" id="IPR002347">
    <property type="entry name" value="SDR_fam"/>
</dbReference>
<dbReference type="AlphaFoldDB" id="A0A395SYE6"/>
<dbReference type="PANTHER" id="PTHR43976:SF16">
    <property type="entry name" value="SHORT-CHAIN DEHYDROGENASE_REDUCTASE FAMILY PROTEIN"/>
    <property type="match status" value="1"/>
</dbReference>